<dbReference type="Proteomes" id="UP000299102">
    <property type="component" value="Unassembled WGS sequence"/>
</dbReference>
<accession>A0A4C1ZI00</accession>
<protein>
    <submittedName>
        <fullName evidence="2">Uncharacterized protein</fullName>
    </submittedName>
</protein>
<proteinExistence type="predicted"/>
<reference evidence="2 3" key="1">
    <citation type="journal article" date="2019" name="Commun. Biol.">
        <title>The bagworm genome reveals a unique fibroin gene that provides high tensile strength.</title>
        <authorList>
            <person name="Kono N."/>
            <person name="Nakamura H."/>
            <person name="Ohtoshi R."/>
            <person name="Tomita M."/>
            <person name="Numata K."/>
            <person name="Arakawa K."/>
        </authorList>
    </citation>
    <scope>NUCLEOTIDE SEQUENCE [LARGE SCALE GENOMIC DNA]</scope>
</reference>
<keyword evidence="3" id="KW-1185">Reference proteome</keyword>
<feature type="region of interest" description="Disordered" evidence="1">
    <location>
        <begin position="1"/>
        <end position="24"/>
    </location>
</feature>
<dbReference type="EMBL" id="BGZK01001857">
    <property type="protein sequence ID" value="GBP87398.1"/>
    <property type="molecule type" value="Genomic_DNA"/>
</dbReference>
<gene>
    <name evidence="2" type="ORF">EVAR_67559_1</name>
</gene>
<sequence length="132" mass="14298">MKRERDGVSLNGGVASRGGPRPVTGECEIRETIRSGGTSGIFNRWAAAAPSRGLERFIKLVRGLISGGRVRKKRLSCKLGRFGKYRRANRTCTWSQFGSKAANNCNSMVTNAIVTSETDSLSCAFPTSELVV</sequence>
<organism evidence="2 3">
    <name type="scientific">Eumeta variegata</name>
    <name type="common">Bagworm moth</name>
    <name type="synonym">Eumeta japonica</name>
    <dbReference type="NCBI Taxonomy" id="151549"/>
    <lineage>
        <taxon>Eukaryota</taxon>
        <taxon>Metazoa</taxon>
        <taxon>Ecdysozoa</taxon>
        <taxon>Arthropoda</taxon>
        <taxon>Hexapoda</taxon>
        <taxon>Insecta</taxon>
        <taxon>Pterygota</taxon>
        <taxon>Neoptera</taxon>
        <taxon>Endopterygota</taxon>
        <taxon>Lepidoptera</taxon>
        <taxon>Glossata</taxon>
        <taxon>Ditrysia</taxon>
        <taxon>Tineoidea</taxon>
        <taxon>Psychidae</taxon>
        <taxon>Oiketicinae</taxon>
        <taxon>Eumeta</taxon>
    </lineage>
</organism>
<evidence type="ECO:0000313" key="3">
    <source>
        <dbReference type="Proteomes" id="UP000299102"/>
    </source>
</evidence>
<dbReference type="AlphaFoldDB" id="A0A4C1ZI00"/>
<name>A0A4C1ZI00_EUMVA</name>
<evidence type="ECO:0000256" key="1">
    <source>
        <dbReference type="SAM" id="MobiDB-lite"/>
    </source>
</evidence>
<evidence type="ECO:0000313" key="2">
    <source>
        <dbReference type="EMBL" id="GBP87398.1"/>
    </source>
</evidence>
<comment type="caution">
    <text evidence="2">The sequence shown here is derived from an EMBL/GenBank/DDBJ whole genome shotgun (WGS) entry which is preliminary data.</text>
</comment>